<accession>A0A2C9LCB8</accession>
<sequence>MDQTDFLAGETRHLGDEEVQGDNRSLNSHLPSIRQKKKELRNQWTAKTYVFKPEAYLPVHVDERGIEPTDVVAEAPCSLDHGFLMNKNVTTYKLAQQKGATCADLELQVPSNFLEQYDPENSYVALLVEANEYTLYRAVETQKYPNISGDFCTVTCENVPLKLFNRLQSIFDQLARLESAEKKVLPLLRKSS</sequence>
<protein>
    <submittedName>
        <fullName evidence="1">Uncharacterized protein</fullName>
    </submittedName>
</protein>
<proteinExistence type="predicted"/>
<dbReference type="VEuPathDB" id="VectorBase:BGLB029383"/>
<name>A0A2C9LCB8_BIOGL</name>
<evidence type="ECO:0000313" key="1">
    <source>
        <dbReference type="EnsemblMetazoa" id="BGLB029383-PA"/>
    </source>
</evidence>
<dbReference type="EnsemblMetazoa" id="BGLB029383-RA">
    <property type="protein sequence ID" value="BGLB029383-PA"/>
    <property type="gene ID" value="BGLB029383"/>
</dbReference>
<dbReference type="AlphaFoldDB" id="A0A2C9LCB8"/>
<gene>
    <name evidence="1" type="primary">106058601</name>
</gene>
<dbReference type="Proteomes" id="UP000076420">
    <property type="component" value="Unassembled WGS sequence"/>
</dbReference>
<evidence type="ECO:0000313" key="2">
    <source>
        <dbReference type="Proteomes" id="UP000076420"/>
    </source>
</evidence>
<dbReference type="KEGG" id="bgt:106058601"/>
<reference evidence="1" key="1">
    <citation type="submission" date="2020-05" db="UniProtKB">
        <authorList>
            <consortium name="EnsemblMetazoa"/>
        </authorList>
    </citation>
    <scope>IDENTIFICATION</scope>
    <source>
        <strain evidence="1">BB02</strain>
    </source>
</reference>
<organism evidence="1 2">
    <name type="scientific">Biomphalaria glabrata</name>
    <name type="common">Bloodfluke planorb</name>
    <name type="synonym">Freshwater snail</name>
    <dbReference type="NCBI Taxonomy" id="6526"/>
    <lineage>
        <taxon>Eukaryota</taxon>
        <taxon>Metazoa</taxon>
        <taxon>Spiralia</taxon>
        <taxon>Lophotrochozoa</taxon>
        <taxon>Mollusca</taxon>
        <taxon>Gastropoda</taxon>
        <taxon>Heterobranchia</taxon>
        <taxon>Euthyneura</taxon>
        <taxon>Panpulmonata</taxon>
        <taxon>Hygrophila</taxon>
        <taxon>Lymnaeoidea</taxon>
        <taxon>Planorbidae</taxon>
        <taxon>Biomphalaria</taxon>
    </lineage>
</organism>